<proteinExistence type="predicted"/>
<evidence type="ECO:0000313" key="7">
    <source>
        <dbReference type="Proteomes" id="UP000033035"/>
    </source>
</evidence>
<dbReference type="AlphaFoldDB" id="A0A0F5JD17"/>
<evidence type="ECO:0000259" key="3">
    <source>
        <dbReference type="Pfam" id="PF16334"/>
    </source>
</evidence>
<name>A0A0F5JD17_9BACT</name>
<evidence type="ECO:0000256" key="1">
    <source>
        <dbReference type="SAM" id="SignalP"/>
    </source>
</evidence>
<reference evidence="6 7" key="1">
    <citation type="submission" date="2013-04" db="EMBL/GenBank/DDBJ databases">
        <title>The Genome Sequence of Parabacteroides gordonii DSM 23371.</title>
        <authorList>
            <consortium name="The Broad Institute Genomics Platform"/>
            <person name="Earl A."/>
            <person name="Ward D."/>
            <person name="Feldgarden M."/>
            <person name="Gevers D."/>
            <person name="Martens E."/>
            <person name="Sakamoto M."/>
            <person name="Benno Y."/>
            <person name="Suzuki N."/>
            <person name="Matsunaga N."/>
            <person name="Koshihara K."/>
            <person name="Seki M."/>
            <person name="Komiya H."/>
            <person name="Walker B."/>
            <person name="Young S."/>
            <person name="Zeng Q."/>
            <person name="Gargeya S."/>
            <person name="Fitzgerald M."/>
            <person name="Haas B."/>
            <person name="Abouelleil A."/>
            <person name="Allen A.W."/>
            <person name="Alvarado L."/>
            <person name="Arachchi H.M."/>
            <person name="Berlin A.M."/>
            <person name="Chapman S.B."/>
            <person name="Gainer-Dewar J."/>
            <person name="Goldberg J."/>
            <person name="Griggs A."/>
            <person name="Gujja S."/>
            <person name="Hansen M."/>
            <person name="Howarth C."/>
            <person name="Imamovic A."/>
            <person name="Ireland A."/>
            <person name="Larimer J."/>
            <person name="McCowan C."/>
            <person name="Murphy C."/>
            <person name="Pearson M."/>
            <person name="Poon T.W."/>
            <person name="Priest M."/>
            <person name="Roberts A."/>
            <person name="Saif S."/>
            <person name="Shea T."/>
            <person name="Sisk P."/>
            <person name="Sykes S."/>
            <person name="Wortman J."/>
            <person name="Nusbaum C."/>
            <person name="Birren B."/>
        </authorList>
    </citation>
    <scope>NUCLEOTIDE SEQUENCE [LARGE SCALE GENOMIC DNA]</scope>
    <source>
        <strain evidence="6 7">MS-1</strain>
    </source>
</reference>
<dbReference type="PROSITE" id="PS51257">
    <property type="entry name" value="PROKAR_LIPOPROTEIN"/>
    <property type="match status" value="1"/>
</dbReference>
<dbReference type="Proteomes" id="UP000033035">
    <property type="component" value="Unassembled WGS sequence"/>
</dbReference>
<accession>A0A0F5JD17</accession>
<dbReference type="PANTHER" id="PTHR31987:SF1">
    <property type="entry name" value="GLUTAMINASE A"/>
    <property type="match status" value="1"/>
</dbReference>
<dbReference type="EMBL" id="AQHW01000015">
    <property type="protein sequence ID" value="KKB55756.1"/>
    <property type="molecule type" value="Genomic_DNA"/>
</dbReference>
<dbReference type="PANTHER" id="PTHR31987">
    <property type="entry name" value="GLUTAMINASE A-RELATED"/>
    <property type="match status" value="1"/>
</dbReference>
<feature type="domain" description="SMP-30/Gluconolactonase/LRE-like region" evidence="2">
    <location>
        <begin position="1079"/>
        <end position="1128"/>
    </location>
</feature>
<dbReference type="InterPro" id="IPR052743">
    <property type="entry name" value="Glutaminase_GtaA"/>
</dbReference>
<feature type="signal peptide" evidence="1">
    <location>
        <begin position="1"/>
        <end position="24"/>
    </location>
</feature>
<dbReference type="InterPro" id="IPR033433">
    <property type="entry name" value="GtaA_N"/>
</dbReference>
<feature type="chain" id="PRO_5002490098" description="DUF4965 domain-containing protein" evidence="1">
    <location>
        <begin position="25"/>
        <end position="1180"/>
    </location>
</feature>
<keyword evidence="7" id="KW-1185">Reference proteome</keyword>
<dbReference type="Gene3D" id="2.120.10.30">
    <property type="entry name" value="TolB, C-terminal domain"/>
    <property type="match status" value="2"/>
</dbReference>
<dbReference type="SUPFAM" id="SSF49785">
    <property type="entry name" value="Galactose-binding domain-like"/>
    <property type="match status" value="1"/>
</dbReference>
<dbReference type="Pfam" id="PF16334">
    <property type="entry name" value="DUF4964"/>
    <property type="match status" value="1"/>
</dbReference>
<sequence length="1180" mass="131651">MRNVSLMCILFSWLLCACSGPSNYFEPEKQNALRAPSYPLVTIDPYTSVWSFTDQLNEDATRHWTGKKHPLLGVVRVDGKPYRFMGVEDLPLKVILPTATKEKWEAAYTEKEPAANWIKPDFNDASWTKGQAAFGTPDMPDLSTPWNSKDIWVRRTFDLTEDYTSQPLYLEYSHDDIFELYINGIQVISTGYVWKNNVLSELPAEVKATLKPGKNIIAAHCHNKTGGGYVDFGLYRKEENKTFFQEAAVQKSVNVLPTQTFYTFECGPVELDVIFTSPLLMDDLDLMTRPVNYISYQAKSLDGQKHDVQIYMEATPQLAVNSDNQRVSFDREEKNNITYLKTGTTEQQVLARKGDDVRIDWGYFYLAAGTDANTTMTMGPYHATKQNFAVNGKLPVNTNLEGLSSDMQEEMSVLAYSHDLGSVSSPVGSFLMIGYDDLYAIQYFNDNRMAYWKHNGQKNIGQAFEEANNDYASVMKRCRQFDTQLMNDADKAGGKEYAELCAIAYRQAIAAHKLVEDKDGNLLFLSKENFSNGSIGTVDITYPSSPLFLIYNPELLKGMMNPIFHYSESGMWNKPFAAHDVGTYPQANGQTYGGDMPVEESGNMLILTTAIALREGNAEYAKKHWETLTTWANYLLKEGLDPENQLCTDDFAGHFAHNANLSIKAIIGIAGYGKLADMLGDKVTAEKYISAAKEMAMKWSSMANASDHYRLTFDQPATWSQKYNLVWDKLFGMGIFPQEIAGKEMAYYLTKQNTYGLPLDSRKTYTKSDWIMWSACLTDNMNDFSQLVSPIYKYANETTTRMPLCDWHETTNANSVGFRARSVVGGYFMKMLEKQMYKGAPAAAPSLTNAPAMQKSELFMELPDDCPTPDGMAIAPNGDLILACPNFADLAKPACLMRITQDGKISKWLDVPVLPETGWAAPMGITFDNEGNLFICDNQGWSGAEKARNKGRLLCLRLKDGRLDETIVVASGMEHPNGVRFHNGKLYVTQSSLSTIQDPSGLLVSGVYCFDKNDKNIKVTNTKADKNLITTVITKNKAVQYGLDGIVFDKEGNLYVGNFGDGTIHRITFDGTGKVIGNDIWAQDPSQLRTTDGMCIDDDGNIWVADFSENAVARIDKNGRIQRIAQSPDCDGSDGGLDQPGEPIVWNGQVIVSCFDIVTGPDKVNTGHDKPFTLAKLQLN</sequence>
<feature type="domain" description="DUF4964" evidence="3">
    <location>
        <begin position="15"/>
        <end position="97"/>
    </location>
</feature>
<evidence type="ECO:0000313" key="6">
    <source>
        <dbReference type="EMBL" id="KKB55756.1"/>
    </source>
</evidence>
<evidence type="ECO:0000259" key="2">
    <source>
        <dbReference type="Pfam" id="PF08450"/>
    </source>
</evidence>
<keyword evidence="1" id="KW-0732">Signal</keyword>
<organism evidence="6 7">
    <name type="scientific">Parabacteroides gordonii MS-1 = DSM 23371</name>
    <dbReference type="NCBI Taxonomy" id="1203610"/>
    <lineage>
        <taxon>Bacteria</taxon>
        <taxon>Pseudomonadati</taxon>
        <taxon>Bacteroidota</taxon>
        <taxon>Bacteroidia</taxon>
        <taxon>Bacteroidales</taxon>
        <taxon>Tannerellaceae</taxon>
        <taxon>Parabacteroides</taxon>
    </lineage>
</organism>
<gene>
    <name evidence="6" type="ORF">HMPREF1536_03231</name>
</gene>
<dbReference type="InterPro" id="IPR013658">
    <property type="entry name" value="SGL"/>
</dbReference>
<dbReference type="Pfam" id="PF17168">
    <property type="entry name" value="DUF5127"/>
    <property type="match status" value="1"/>
</dbReference>
<feature type="domain" description="Glutaminase A central" evidence="4">
    <location>
        <begin position="494"/>
        <end position="830"/>
    </location>
</feature>
<dbReference type="InterPro" id="IPR008979">
    <property type="entry name" value="Galactose-bd-like_sf"/>
</dbReference>
<feature type="domain" description="Glutaminase A N-terminal" evidence="5">
    <location>
        <begin position="258"/>
        <end position="488"/>
    </location>
</feature>
<evidence type="ECO:0000259" key="5">
    <source>
        <dbReference type="Pfam" id="PF17168"/>
    </source>
</evidence>
<dbReference type="Pfam" id="PF08450">
    <property type="entry name" value="SGL"/>
    <property type="match status" value="1"/>
</dbReference>
<protein>
    <recommendedName>
        <fullName evidence="8">DUF4965 domain-containing protein</fullName>
    </recommendedName>
</protein>
<dbReference type="Gene3D" id="2.60.120.260">
    <property type="entry name" value="Galactose-binding domain-like"/>
    <property type="match status" value="1"/>
</dbReference>
<dbReference type="SUPFAM" id="SSF63829">
    <property type="entry name" value="Calcium-dependent phosphotriesterase"/>
    <property type="match status" value="1"/>
</dbReference>
<dbReference type="InterPro" id="IPR032515">
    <property type="entry name" value="DUF4964"/>
</dbReference>
<dbReference type="InterPro" id="IPR032514">
    <property type="entry name" value="GtaA_central"/>
</dbReference>
<dbReference type="Pfam" id="PF16335">
    <property type="entry name" value="GtaA_6_Hairpin"/>
    <property type="match status" value="1"/>
</dbReference>
<evidence type="ECO:0008006" key="8">
    <source>
        <dbReference type="Google" id="ProtNLM"/>
    </source>
</evidence>
<evidence type="ECO:0000259" key="4">
    <source>
        <dbReference type="Pfam" id="PF16335"/>
    </source>
</evidence>
<dbReference type="HOGENOM" id="CLU_008020_2_0_10"/>
<dbReference type="STRING" id="1203610.HMPREF1536_03231"/>
<dbReference type="PATRIC" id="fig|1203610.3.peg.3294"/>
<dbReference type="InterPro" id="IPR011042">
    <property type="entry name" value="6-blade_b-propeller_TolB-like"/>
</dbReference>
<comment type="caution">
    <text evidence="6">The sequence shown here is derived from an EMBL/GenBank/DDBJ whole genome shotgun (WGS) entry which is preliminary data.</text>
</comment>